<evidence type="ECO:0000313" key="1">
    <source>
        <dbReference type="EMBL" id="OGM91285.1"/>
    </source>
</evidence>
<name>A0A1F8DTW0_9BACT</name>
<sequence length="141" mass="16277">MKKIKTLPDVLYCAFHTFRSELGKGQLFYDEKIKVSHMCVNVYYLQEFIGTLVLVLCDATPIKLQLYADGTNWLNKATFEFIVSTKEDGTSRILSKLQNEKDNLKFAVGENGYHFFQEICRRIEMEPIVVHTQKTATSNID</sequence>
<protein>
    <submittedName>
        <fullName evidence="1">Uncharacterized protein</fullName>
    </submittedName>
</protein>
<comment type="caution">
    <text evidence="1">The sequence shown here is derived from an EMBL/GenBank/DDBJ whole genome shotgun (WGS) entry which is preliminary data.</text>
</comment>
<dbReference type="Proteomes" id="UP000177029">
    <property type="component" value="Unassembled WGS sequence"/>
</dbReference>
<dbReference type="STRING" id="1802555.A2755_02720"/>
<gene>
    <name evidence="1" type="ORF">A2755_02720</name>
</gene>
<accession>A0A1F8DTW0</accession>
<dbReference type="AlphaFoldDB" id="A0A1F8DTW0"/>
<dbReference type="EMBL" id="MGIP01000011">
    <property type="protein sequence ID" value="OGM91285.1"/>
    <property type="molecule type" value="Genomic_DNA"/>
</dbReference>
<evidence type="ECO:0000313" key="2">
    <source>
        <dbReference type="Proteomes" id="UP000177029"/>
    </source>
</evidence>
<organism evidence="1 2">
    <name type="scientific">Candidatus Wolfebacteria bacterium RIFCSPHIGHO2_01_FULL_48_22</name>
    <dbReference type="NCBI Taxonomy" id="1802555"/>
    <lineage>
        <taxon>Bacteria</taxon>
        <taxon>Candidatus Wolfeibacteriota</taxon>
    </lineage>
</organism>
<proteinExistence type="predicted"/>
<reference evidence="1 2" key="1">
    <citation type="journal article" date="2016" name="Nat. Commun.">
        <title>Thousands of microbial genomes shed light on interconnected biogeochemical processes in an aquifer system.</title>
        <authorList>
            <person name="Anantharaman K."/>
            <person name="Brown C.T."/>
            <person name="Hug L.A."/>
            <person name="Sharon I."/>
            <person name="Castelle C.J."/>
            <person name="Probst A.J."/>
            <person name="Thomas B.C."/>
            <person name="Singh A."/>
            <person name="Wilkins M.J."/>
            <person name="Karaoz U."/>
            <person name="Brodie E.L."/>
            <person name="Williams K.H."/>
            <person name="Hubbard S.S."/>
            <person name="Banfield J.F."/>
        </authorList>
    </citation>
    <scope>NUCLEOTIDE SEQUENCE [LARGE SCALE GENOMIC DNA]</scope>
</reference>